<dbReference type="EMBL" id="RWGY01000029">
    <property type="protein sequence ID" value="TVU18879.1"/>
    <property type="molecule type" value="Genomic_DNA"/>
</dbReference>
<dbReference type="Gramene" id="TVU18879">
    <property type="protein sequence ID" value="TVU18879"/>
    <property type="gene ID" value="EJB05_34997"/>
</dbReference>
<dbReference type="PANTHER" id="PTHR33065:SF187">
    <property type="entry name" value="DUF6598 DOMAIN-CONTAINING PROTEIN"/>
    <property type="match status" value="1"/>
</dbReference>
<sequence>MALVIGGISPNLADRQKILRSPLAEPKRKRKLDFHSDISSEHKAAKILEIYHPHLVISNPDDSNATKLFDLDTATIGGEKVDGDMAVGKDSLPLSVLDPELRMKHNGDPNMELTWEEKAVIVLVICHKHLARSYPEAQPVIPSNFFSKMKDSKVGLGPSLSELGPSGREKLESSINVVSLRIIESDLNYPINVFGSVLARDEVDYKCTYLFQRDKADPQIITSPSDRLILTGPKRGLAVTGVMFFEINLKIRCDVSGDRILSKGVLEHHTLFHTKKTIRQLLTSWLSTVELVYSRVPHALEATIMVTVLKGPFEFCGKITAWTSGNEDNHIILFDSGNSATRKATREDGRAFVSPVISVSWDEKLVLRISAECEVTVLTLGHHSSKATCNIGCYELLVEVSWTGNAFSRRKNVFKKLGNTLVLV</sequence>
<feature type="domain" description="DUF6598" evidence="1">
    <location>
        <begin position="175"/>
        <end position="400"/>
    </location>
</feature>
<protein>
    <recommendedName>
        <fullName evidence="1">DUF6598 domain-containing protein</fullName>
    </recommendedName>
</protein>
<proteinExistence type="predicted"/>
<dbReference type="PANTHER" id="PTHR33065">
    <property type="entry name" value="OS07G0486400 PROTEIN"/>
    <property type="match status" value="1"/>
</dbReference>
<organism evidence="2 3">
    <name type="scientific">Eragrostis curvula</name>
    <name type="common">weeping love grass</name>
    <dbReference type="NCBI Taxonomy" id="38414"/>
    <lineage>
        <taxon>Eukaryota</taxon>
        <taxon>Viridiplantae</taxon>
        <taxon>Streptophyta</taxon>
        <taxon>Embryophyta</taxon>
        <taxon>Tracheophyta</taxon>
        <taxon>Spermatophyta</taxon>
        <taxon>Magnoliopsida</taxon>
        <taxon>Liliopsida</taxon>
        <taxon>Poales</taxon>
        <taxon>Poaceae</taxon>
        <taxon>PACMAD clade</taxon>
        <taxon>Chloridoideae</taxon>
        <taxon>Eragrostideae</taxon>
        <taxon>Eragrostidinae</taxon>
        <taxon>Eragrostis</taxon>
    </lineage>
</organism>
<gene>
    <name evidence="2" type="ORF">EJB05_34997</name>
</gene>
<accession>A0A5J9U5D7</accession>
<name>A0A5J9U5D7_9POAL</name>
<dbReference type="OrthoDB" id="686435at2759"/>
<evidence type="ECO:0000313" key="2">
    <source>
        <dbReference type="EMBL" id="TVU18879.1"/>
    </source>
</evidence>
<dbReference type="Pfam" id="PF20241">
    <property type="entry name" value="DUF6598"/>
    <property type="match status" value="1"/>
</dbReference>
<keyword evidence="3" id="KW-1185">Reference proteome</keyword>
<evidence type="ECO:0000259" key="1">
    <source>
        <dbReference type="Pfam" id="PF20241"/>
    </source>
</evidence>
<reference evidence="2 3" key="1">
    <citation type="journal article" date="2019" name="Sci. Rep.">
        <title>A high-quality genome of Eragrostis curvula grass provides insights into Poaceae evolution and supports new strategies to enhance forage quality.</title>
        <authorList>
            <person name="Carballo J."/>
            <person name="Santos B.A.C.M."/>
            <person name="Zappacosta D."/>
            <person name="Garbus I."/>
            <person name="Selva J.P."/>
            <person name="Gallo C.A."/>
            <person name="Diaz A."/>
            <person name="Albertini E."/>
            <person name="Caccamo M."/>
            <person name="Echenique V."/>
        </authorList>
    </citation>
    <scope>NUCLEOTIDE SEQUENCE [LARGE SCALE GENOMIC DNA]</scope>
    <source>
        <strain evidence="3">cv. Victoria</strain>
        <tissue evidence="2">Leaf</tissue>
    </source>
</reference>
<dbReference type="AlphaFoldDB" id="A0A5J9U5D7"/>
<dbReference type="Proteomes" id="UP000324897">
    <property type="component" value="Chromosome 7"/>
</dbReference>
<evidence type="ECO:0000313" key="3">
    <source>
        <dbReference type="Proteomes" id="UP000324897"/>
    </source>
</evidence>
<comment type="caution">
    <text evidence="2">The sequence shown here is derived from an EMBL/GenBank/DDBJ whole genome shotgun (WGS) entry which is preliminary data.</text>
</comment>
<dbReference type="InterPro" id="IPR046533">
    <property type="entry name" value="DUF6598"/>
</dbReference>